<dbReference type="EMBL" id="JAKWFO010000014">
    <property type="protein sequence ID" value="KAI9632727.1"/>
    <property type="molecule type" value="Genomic_DNA"/>
</dbReference>
<dbReference type="PANTHER" id="PTHR43490">
    <property type="entry name" value="(+)-NEOMENTHOL DEHYDROGENASE"/>
    <property type="match status" value="1"/>
</dbReference>
<dbReference type="AlphaFoldDB" id="A0AA38LQ08"/>
<evidence type="ECO:0008006" key="6">
    <source>
        <dbReference type="Google" id="ProtNLM"/>
    </source>
</evidence>
<evidence type="ECO:0000313" key="5">
    <source>
        <dbReference type="Proteomes" id="UP001164286"/>
    </source>
</evidence>
<evidence type="ECO:0000256" key="3">
    <source>
        <dbReference type="ARBA" id="ARBA00023002"/>
    </source>
</evidence>
<dbReference type="Proteomes" id="UP001164286">
    <property type="component" value="Unassembled WGS sequence"/>
</dbReference>
<keyword evidence="5" id="KW-1185">Reference proteome</keyword>
<dbReference type="GeneID" id="77727262"/>
<dbReference type="GO" id="GO:0016020">
    <property type="term" value="C:membrane"/>
    <property type="evidence" value="ECO:0007669"/>
    <property type="project" value="TreeGrafter"/>
</dbReference>
<keyword evidence="2" id="KW-0521">NADP</keyword>
<dbReference type="Pfam" id="PF00106">
    <property type="entry name" value="adh_short"/>
    <property type="match status" value="1"/>
</dbReference>
<dbReference type="GO" id="GO:0016491">
    <property type="term" value="F:oxidoreductase activity"/>
    <property type="evidence" value="ECO:0007669"/>
    <property type="project" value="UniProtKB-KW"/>
</dbReference>
<dbReference type="PRINTS" id="PR00081">
    <property type="entry name" value="GDHRDH"/>
</dbReference>
<sequence length="280" mass="30850">MPYTILVTGANKGIGYEAVKLLSQRKPDATILLGSRSIQNGEDAIAKMKSSLPSHSFSNIKVLPIDITSSSSLQSAAEHVKSTYTTLDVLINNSGISELNGDPKHPAIFDVNIRGAKDAIETFVPLLTPKIGIVTLVSSVVGPWYMTELGADTPLHKKLDDYKSVSWEKVEAWMADWQVYADGGKSEDQWVPLDKGVIGSRYCASKAILNPWIRWYAAKHPELHIAVVCPGYCATELNNFQGTRSAAEGGESIIWPVFNQFESGKFYQDGNEMSYDTFKW</sequence>
<accession>A0AA38LQ08</accession>
<dbReference type="InterPro" id="IPR002347">
    <property type="entry name" value="SDR_fam"/>
</dbReference>
<reference evidence="4" key="1">
    <citation type="journal article" date="2022" name="G3 (Bethesda)">
        <title>High quality genome of the basidiomycete yeast Dioszegia hungarica PDD-24b-2 isolated from cloud water.</title>
        <authorList>
            <person name="Jarrige D."/>
            <person name="Haridas S."/>
            <person name="Bleykasten-Grosshans C."/>
            <person name="Joly M."/>
            <person name="Nadalig T."/>
            <person name="Sancelme M."/>
            <person name="Vuilleumier S."/>
            <person name="Grigoriev I.V."/>
            <person name="Amato P."/>
            <person name="Bringel F."/>
        </authorList>
    </citation>
    <scope>NUCLEOTIDE SEQUENCE</scope>
    <source>
        <strain evidence="4">PDD-24b-2</strain>
    </source>
</reference>
<comment type="caution">
    <text evidence="4">The sequence shown here is derived from an EMBL/GenBank/DDBJ whole genome shotgun (WGS) entry which is preliminary data.</text>
</comment>
<dbReference type="PANTHER" id="PTHR43490:SF99">
    <property type="entry name" value="SHORT-CHAIN DEHYDROGENASE_REDUCTASE"/>
    <property type="match status" value="1"/>
</dbReference>
<comment type="similarity">
    <text evidence="1">Belongs to the short-chain dehydrogenases/reductases (SDR) family.</text>
</comment>
<evidence type="ECO:0000256" key="2">
    <source>
        <dbReference type="ARBA" id="ARBA00022857"/>
    </source>
</evidence>
<dbReference type="Gene3D" id="3.40.50.720">
    <property type="entry name" value="NAD(P)-binding Rossmann-like Domain"/>
    <property type="match status" value="1"/>
</dbReference>
<protein>
    <recommendedName>
        <fullName evidence="6">NAD(P)-binding protein</fullName>
    </recommendedName>
</protein>
<name>A0AA38LQ08_9TREE</name>
<evidence type="ECO:0000313" key="4">
    <source>
        <dbReference type="EMBL" id="KAI9632727.1"/>
    </source>
</evidence>
<dbReference type="SUPFAM" id="SSF51735">
    <property type="entry name" value="NAD(P)-binding Rossmann-fold domains"/>
    <property type="match status" value="1"/>
</dbReference>
<gene>
    <name evidence="4" type="ORF">MKK02DRAFT_30472</name>
</gene>
<evidence type="ECO:0000256" key="1">
    <source>
        <dbReference type="ARBA" id="ARBA00006484"/>
    </source>
</evidence>
<keyword evidence="3" id="KW-0560">Oxidoreductase</keyword>
<dbReference type="RefSeq" id="XP_052942504.1">
    <property type="nucleotide sequence ID" value="XM_053088057.1"/>
</dbReference>
<proteinExistence type="inferred from homology"/>
<organism evidence="4 5">
    <name type="scientific">Dioszegia hungarica</name>
    <dbReference type="NCBI Taxonomy" id="4972"/>
    <lineage>
        <taxon>Eukaryota</taxon>
        <taxon>Fungi</taxon>
        <taxon>Dikarya</taxon>
        <taxon>Basidiomycota</taxon>
        <taxon>Agaricomycotina</taxon>
        <taxon>Tremellomycetes</taxon>
        <taxon>Tremellales</taxon>
        <taxon>Bulleribasidiaceae</taxon>
        <taxon>Dioszegia</taxon>
    </lineage>
</organism>
<dbReference type="InterPro" id="IPR036291">
    <property type="entry name" value="NAD(P)-bd_dom_sf"/>
</dbReference>